<proteinExistence type="predicted"/>
<dbReference type="HOGENOM" id="CLU_3125756_0_0_1"/>
<reference evidence="1" key="1">
    <citation type="submission" date="2013-07" db="EMBL/GenBank/DDBJ databases">
        <title>The genome of an arbuscular mycorrhizal fungus provides insights into the evolution of the oldest plant symbiosis.</title>
        <authorList>
            <consortium name="DOE Joint Genome Institute"/>
            <person name="Tisserant E."/>
            <person name="Malbreil M."/>
            <person name="Kuo A."/>
            <person name="Kohler A."/>
            <person name="Symeonidi A."/>
            <person name="Balestrini R."/>
            <person name="Charron P."/>
            <person name="Duensing N."/>
            <person name="Frei-dit-Frey N."/>
            <person name="Gianinazzi-Pearson V."/>
            <person name="Gilbert B."/>
            <person name="Handa Y."/>
            <person name="Hijri M."/>
            <person name="Kaul R."/>
            <person name="Kawaguchi M."/>
            <person name="Krajinski F."/>
            <person name="Lammers P."/>
            <person name="Lapierre D."/>
            <person name="Masclaux F.G."/>
            <person name="Murat C."/>
            <person name="Morin E."/>
            <person name="Ndikumana S."/>
            <person name="Pagni M."/>
            <person name="Petitpierre D."/>
            <person name="Requena N."/>
            <person name="Rosikiewicz P."/>
            <person name="Riley R."/>
            <person name="Saito K."/>
            <person name="San Clemente H."/>
            <person name="Shapiro H."/>
            <person name="van Tuinen D."/>
            <person name="Becard G."/>
            <person name="Bonfante P."/>
            <person name="Paszkowski U."/>
            <person name="Shachar-Hill Y."/>
            <person name="Young J.P."/>
            <person name="Sanders I.R."/>
            <person name="Henrissat B."/>
            <person name="Rensing S.A."/>
            <person name="Grigoriev I.V."/>
            <person name="Corradi N."/>
            <person name="Roux C."/>
            <person name="Martin F."/>
        </authorList>
    </citation>
    <scope>NUCLEOTIDE SEQUENCE</scope>
    <source>
        <strain evidence="1">DAOM 197198</strain>
    </source>
</reference>
<protein>
    <submittedName>
        <fullName evidence="1">Uncharacterized protein</fullName>
    </submittedName>
</protein>
<organism evidence="1">
    <name type="scientific">Rhizophagus irregularis (strain DAOM 181602 / DAOM 197198 / MUCL 43194)</name>
    <name type="common">Arbuscular mycorrhizal fungus</name>
    <name type="synonym">Glomus intraradices</name>
    <dbReference type="NCBI Taxonomy" id="747089"/>
    <lineage>
        <taxon>Eukaryota</taxon>
        <taxon>Fungi</taxon>
        <taxon>Fungi incertae sedis</taxon>
        <taxon>Mucoromycota</taxon>
        <taxon>Glomeromycotina</taxon>
        <taxon>Glomeromycetes</taxon>
        <taxon>Glomerales</taxon>
        <taxon>Glomeraceae</taxon>
        <taxon>Rhizophagus</taxon>
    </lineage>
</organism>
<dbReference type="AlphaFoldDB" id="U9TIG0"/>
<evidence type="ECO:0000313" key="1">
    <source>
        <dbReference type="EMBL" id="ESA07930.1"/>
    </source>
</evidence>
<accession>U9TIG0</accession>
<name>U9TIG0_RHIID</name>
<dbReference type="EMBL" id="KI289756">
    <property type="protein sequence ID" value="ESA07930.1"/>
    <property type="molecule type" value="Genomic_DNA"/>
</dbReference>
<sequence>MGNEQYPGLNHGVLFLYAVANAEESVMLFMERLCAKDLTVGVNSAEIGEN</sequence>
<gene>
    <name evidence="1" type="ORF">GLOINDRAFT_32287</name>
</gene>